<evidence type="ECO:0000256" key="6">
    <source>
        <dbReference type="ARBA" id="ARBA00022932"/>
    </source>
</evidence>
<proteinExistence type="inferred from homology"/>
<keyword evidence="3" id="KW-0808">Transferase</keyword>
<evidence type="ECO:0000259" key="9">
    <source>
        <dbReference type="Pfam" id="PF03175"/>
    </source>
</evidence>
<evidence type="ECO:0000313" key="11">
    <source>
        <dbReference type="Proteomes" id="UP001432322"/>
    </source>
</evidence>
<feature type="non-terminal residue" evidence="10">
    <location>
        <position position="1"/>
    </location>
</feature>
<dbReference type="PANTHER" id="PTHR33568:SF3">
    <property type="entry name" value="DNA-DIRECTED DNA POLYMERASE"/>
    <property type="match status" value="1"/>
</dbReference>
<dbReference type="Proteomes" id="UP001432322">
    <property type="component" value="Unassembled WGS sequence"/>
</dbReference>
<organism evidence="10 11">
    <name type="scientific">Pristionchus fissidentatus</name>
    <dbReference type="NCBI Taxonomy" id="1538716"/>
    <lineage>
        <taxon>Eukaryota</taxon>
        <taxon>Metazoa</taxon>
        <taxon>Ecdysozoa</taxon>
        <taxon>Nematoda</taxon>
        <taxon>Chromadorea</taxon>
        <taxon>Rhabditida</taxon>
        <taxon>Rhabditina</taxon>
        <taxon>Diplogasteromorpha</taxon>
        <taxon>Diplogasteroidea</taxon>
        <taxon>Neodiplogasteridae</taxon>
        <taxon>Pristionchus</taxon>
    </lineage>
</organism>
<feature type="non-terminal residue" evidence="10">
    <location>
        <position position="746"/>
    </location>
</feature>
<dbReference type="GO" id="GO:0000166">
    <property type="term" value="F:nucleotide binding"/>
    <property type="evidence" value="ECO:0007669"/>
    <property type="project" value="InterPro"/>
</dbReference>
<comment type="similarity">
    <text evidence="1">Belongs to the DNA polymerase type-B family.</text>
</comment>
<sequence>CTKCNKQPIVISYRNSTNVISDFVDYLLLPAHNNAYVMAHYGGRYDHLMLIEEFIKRGIAPDVVMRGLRVISGSVSHNGCTLHLRDTYNLIPLALGNFKKAFGLSGDDKGEFPFLFIEPKNYHTTLKGLPPLKYYNIGSKTPAKREEFLKWYESIPEDCEFNFDEELERYCKNDVELLLNGLIEFRRAILNLTTWDIIPNACTIASFTSFLLRCDHIPPKTLCNVPDSGYRFGRQQSDMAIRWLKWEENKSPGERIQHAANGGELNKLSNQSFGQLYENTRNRIETLKTAYHVIEKWECDLMHELSLNAEMRQFFQDCQISRLNLRLSMQGGRTESHVATAHATEDRRLVYLDFNSLYPTVMVEADMPIGPPTIIRDNFPPVPSTVFPWRGLGHVRILAPSNLRYPVLAVKMNSTLLFALCRKCASTKSTTKCSHSDADRAFNGTWTHCELNKALSVRYIILQYFEIWEYKEFSNTLFANYIKCFHKVKTICSGWPKWVKSNADKQKCLDGYRATMDLDIKPEEIENNPSKRLVAKTLLNASWGKFAENPHVKQTVFCDFDLLRELMRTKLHLMCTHTQIGPDMFIVSLATNPEEVHSSANGNLPLAIFVTSMARLKLYSTLEASAGTALYTDTDSIIALIPRASNPFADMIGDGLGKLTDETPGHEIRRAVFGGPKQYGLELVDKETGKISHVLKIRGLTLDDDASKKITFESLSTLVKMGGSITTERMNLKRKFPYITTVQELK</sequence>
<gene>
    <name evidence="10" type="ORF">PFISCL1PPCAC_7315</name>
</gene>
<dbReference type="InterPro" id="IPR043502">
    <property type="entry name" value="DNA/RNA_pol_sf"/>
</dbReference>
<feature type="domain" description="DNA-directed DNA polymerase family B mitochondria/virus" evidence="9">
    <location>
        <begin position="325"/>
        <end position="490"/>
    </location>
</feature>
<dbReference type="GO" id="GO:0003887">
    <property type="term" value="F:DNA-directed DNA polymerase activity"/>
    <property type="evidence" value="ECO:0007669"/>
    <property type="project" value="UniProtKB-KW"/>
</dbReference>
<evidence type="ECO:0000256" key="4">
    <source>
        <dbReference type="ARBA" id="ARBA00022695"/>
    </source>
</evidence>
<keyword evidence="11" id="KW-1185">Reference proteome</keyword>
<protein>
    <recommendedName>
        <fullName evidence="2">DNA-directed DNA polymerase</fullName>
        <ecNumber evidence="2">2.7.7.7</ecNumber>
    </recommendedName>
</protein>
<dbReference type="Gene3D" id="3.30.420.10">
    <property type="entry name" value="Ribonuclease H-like superfamily/Ribonuclease H"/>
    <property type="match status" value="1"/>
</dbReference>
<dbReference type="EC" id="2.7.7.7" evidence="2"/>
<comment type="catalytic activity">
    <reaction evidence="8">
        <text>DNA(n) + a 2'-deoxyribonucleoside 5'-triphosphate = DNA(n+1) + diphosphate</text>
        <dbReference type="Rhea" id="RHEA:22508"/>
        <dbReference type="Rhea" id="RHEA-COMP:17339"/>
        <dbReference type="Rhea" id="RHEA-COMP:17340"/>
        <dbReference type="ChEBI" id="CHEBI:33019"/>
        <dbReference type="ChEBI" id="CHEBI:61560"/>
        <dbReference type="ChEBI" id="CHEBI:173112"/>
        <dbReference type="EC" id="2.7.7.7"/>
    </reaction>
</comment>
<dbReference type="Pfam" id="PF03175">
    <property type="entry name" value="DNA_pol_B_2"/>
    <property type="match status" value="3"/>
</dbReference>
<feature type="domain" description="DNA-directed DNA polymerase family B mitochondria/virus" evidence="9">
    <location>
        <begin position="526"/>
        <end position="622"/>
    </location>
</feature>
<evidence type="ECO:0000256" key="2">
    <source>
        <dbReference type="ARBA" id="ARBA00012417"/>
    </source>
</evidence>
<keyword evidence="4" id="KW-0548">Nucleotidyltransferase</keyword>
<keyword evidence="6" id="KW-0239">DNA-directed DNA polymerase</keyword>
<dbReference type="InterPro" id="IPR006172">
    <property type="entry name" value="DNA-dir_DNA_pol_B"/>
</dbReference>
<dbReference type="InterPro" id="IPR036397">
    <property type="entry name" value="RNaseH_sf"/>
</dbReference>
<dbReference type="PRINTS" id="PR00106">
    <property type="entry name" value="DNAPOLB"/>
</dbReference>
<accession>A0AAV5VCU6</accession>
<evidence type="ECO:0000256" key="8">
    <source>
        <dbReference type="ARBA" id="ARBA00049244"/>
    </source>
</evidence>
<dbReference type="SUPFAM" id="SSF53098">
    <property type="entry name" value="Ribonuclease H-like"/>
    <property type="match status" value="1"/>
</dbReference>
<evidence type="ECO:0000313" key="10">
    <source>
        <dbReference type="EMBL" id="GMT16018.1"/>
    </source>
</evidence>
<dbReference type="GO" id="GO:0042575">
    <property type="term" value="C:DNA polymerase complex"/>
    <property type="evidence" value="ECO:0007669"/>
    <property type="project" value="UniProtKB-ARBA"/>
</dbReference>
<name>A0AAV5VCU6_9BILA</name>
<dbReference type="Gene3D" id="3.90.1600.10">
    <property type="entry name" value="Palm domain of DNA polymerase"/>
    <property type="match status" value="1"/>
</dbReference>
<feature type="domain" description="DNA-directed DNA polymerase family B mitochondria/virus" evidence="9">
    <location>
        <begin position="33"/>
        <end position="194"/>
    </location>
</feature>
<dbReference type="EMBL" id="BTSY01000002">
    <property type="protein sequence ID" value="GMT16018.1"/>
    <property type="molecule type" value="Genomic_DNA"/>
</dbReference>
<keyword evidence="5" id="KW-0235">DNA replication</keyword>
<keyword evidence="7" id="KW-0238">DNA-binding</keyword>
<dbReference type="GO" id="GO:0003677">
    <property type="term" value="F:DNA binding"/>
    <property type="evidence" value="ECO:0007669"/>
    <property type="project" value="UniProtKB-KW"/>
</dbReference>
<evidence type="ECO:0000256" key="3">
    <source>
        <dbReference type="ARBA" id="ARBA00022679"/>
    </source>
</evidence>
<dbReference type="GO" id="GO:0006260">
    <property type="term" value="P:DNA replication"/>
    <property type="evidence" value="ECO:0007669"/>
    <property type="project" value="UniProtKB-KW"/>
</dbReference>
<reference evidence="10" key="1">
    <citation type="submission" date="2023-10" db="EMBL/GenBank/DDBJ databases">
        <title>Genome assembly of Pristionchus species.</title>
        <authorList>
            <person name="Yoshida K."/>
            <person name="Sommer R.J."/>
        </authorList>
    </citation>
    <scope>NUCLEOTIDE SEQUENCE</scope>
    <source>
        <strain evidence="10">RS5133</strain>
    </source>
</reference>
<dbReference type="InterPro" id="IPR023211">
    <property type="entry name" value="DNA_pol_palm_dom_sf"/>
</dbReference>
<evidence type="ECO:0000256" key="5">
    <source>
        <dbReference type="ARBA" id="ARBA00022705"/>
    </source>
</evidence>
<dbReference type="InterPro" id="IPR004868">
    <property type="entry name" value="DNA-dir_DNA_pol_B_mt/vir"/>
</dbReference>
<dbReference type="InterPro" id="IPR012337">
    <property type="entry name" value="RNaseH-like_sf"/>
</dbReference>
<evidence type="ECO:0000256" key="1">
    <source>
        <dbReference type="ARBA" id="ARBA00005755"/>
    </source>
</evidence>
<comment type="caution">
    <text evidence="10">The sequence shown here is derived from an EMBL/GenBank/DDBJ whole genome shotgun (WGS) entry which is preliminary data.</text>
</comment>
<evidence type="ECO:0000256" key="7">
    <source>
        <dbReference type="ARBA" id="ARBA00023125"/>
    </source>
</evidence>
<dbReference type="AlphaFoldDB" id="A0AAV5VCU6"/>
<dbReference type="PANTHER" id="PTHR33568">
    <property type="entry name" value="DNA POLYMERASE"/>
    <property type="match status" value="1"/>
</dbReference>
<dbReference type="SUPFAM" id="SSF56672">
    <property type="entry name" value="DNA/RNA polymerases"/>
    <property type="match status" value="1"/>
</dbReference>